<gene>
    <name evidence="29" type="primary">LOC115891134</name>
</gene>
<organism evidence="28 29">
    <name type="scientific">Sitophilus oryzae</name>
    <name type="common">Rice weevil</name>
    <name type="synonym">Curculio oryzae</name>
    <dbReference type="NCBI Taxonomy" id="7048"/>
    <lineage>
        <taxon>Eukaryota</taxon>
        <taxon>Metazoa</taxon>
        <taxon>Ecdysozoa</taxon>
        <taxon>Arthropoda</taxon>
        <taxon>Hexapoda</taxon>
        <taxon>Insecta</taxon>
        <taxon>Pterygota</taxon>
        <taxon>Neoptera</taxon>
        <taxon>Endopterygota</taxon>
        <taxon>Coleoptera</taxon>
        <taxon>Polyphaga</taxon>
        <taxon>Cucujiformia</taxon>
        <taxon>Curculionidae</taxon>
        <taxon>Dryophthorinae</taxon>
        <taxon>Sitophilus</taxon>
    </lineage>
</organism>
<evidence type="ECO:0000256" key="20">
    <source>
        <dbReference type="ARBA" id="ARBA00023136"/>
    </source>
</evidence>
<accession>A0A6J2YW26</accession>
<dbReference type="CDD" id="cd01438">
    <property type="entry name" value="tankyrase_like"/>
    <property type="match status" value="2"/>
</dbReference>
<dbReference type="InterPro" id="IPR036770">
    <property type="entry name" value="Ankyrin_rpt-contain_sf"/>
</dbReference>
<feature type="repeat" description="ANK" evidence="24">
    <location>
        <begin position="678"/>
        <end position="710"/>
    </location>
</feature>
<evidence type="ECO:0000256" key="25">
    <source>
        <dbReference type="RuleBase" id="RU362114"/>
    </source>
</evidence>
<feature type="repeat" description="ANK" evidence="24">
    <location>
        <begin position="209"/>
        <end position="241"/>
    </location>
</feature>
<dbReference type="PRINTS" id="PR01415">
    <property type="entry name" value="ANKYRIN"/>
</dbReference>
<dbReference type="GeneID" id="115891134"/>
<dbReference type="RefSeq" id="XP_030767391.1">
    <property type="nucleotide sequence ID" value="XM_030911531.1"/>
</dbReference>
<feature type="repeat" description="ANK" evidence="24">
    <location>
        <begin position="275"/>
        <end position="307"/>
    </location>
</feature>
<dbReference type="SUPFAM" id="SSF56399">
    <property type="entry name" value="ADP-ribosylation"/>
    <property type="match status" value="2"/>
</dbReference>
<feature type="repeat" description="ANK" evidence="24">
    <location>
        <begin position="1193"/>
        <end position="1225"/>
    </location>
</feature>
<dbReference type="SUPFAM" id="SSF47769">
    <property type="entry name" value="SAM/Pointed domain"/>
    <property type="match status" value="2"/>
</dbReference>
<dbReference type="FunFam" id="3.90.228.10:FF:000001">
    <property type="entry name" value="Poly [ADP-ribose] polymerase tankyrase-2"/>
    <property type="match status" value="2"/>
</dbReference>
<proteinExistence type="inferred from homology"/>
<evidence type="ECO:0000256" key="10">
    <source>
        <dbReference type="ARBA" id="ARBA00022695"/>
    </source>
</evidence>
<keyword evidence="7 25" id="KW-0328">Glycosyltransferase</keyword>
<sequence length="1783" mass="194253">MATSSRRDVLKTSMDPLPSANDPLRDLFEACKVGDIARVRKLVTPTTVNARDTAGRKSTPLHFAAGYGRRDVVEFLLSAGASIQARDDGGLHPLHNACSFGHADVVRLLLEAGASPNTRDNWNYTPLHEAAIKGKIDVCIALLQHGADVNIRNTEGKTPLEVADSITRPVLTGEYRKDELLEAARSGTEDRLLSLLNPLNVNCHASDGRRSTPLHLAAGYNRGRVVQLLLQNGADVHAKDKGGLVPLHNACSYGHFEVTEMLIKHGANVNANDLWAFTPLHEAASKSRVEVCSLLLSEGADPYQINCHSKSSIDVAPTRELQDRLAYEFKGHLLLEAAKQADNTKLKKYLTADIVGFKHPYTGDTAVHVIVASMYPKRKQLLESLIRKGAPLNEKNKEFLTPLHIAADNSYYDLMDVLLRNGAKVNGLDGLGQTALHRCARDDNVQACRILLSYNVDTSIVSLQGYTASQVASENVLKILQDPPAVPSDVEGQLLEAAKAGDLDQVQRYLGSYPHIVNCRDLDGRHSTPLHFASGYNRVQVVEFLLQQGADVHAKDKGGLVPLHNACSYGHYEVTELLVKHGASVNVADLWKFTPLHEAAAKGKYEIVKLLLKHGADPSKKNRDGATPLDLVREGDQDVADLLRGNAALLDAAKKGNLARVQRLVTAENINCRDAQGRNSTPLHLAAGYNNVEVAEYLLENGADVNAQDKGGLIPLHNASSYGHLDIAALLIKFSTVVNATDKWGFTPLHEAAQKGRTQLCALLLAHGADPFMKNQEAQAPVDLASADDVRCLLQDAMASQQGVPTTAATISRPPSIALPAHSPSPSIVPSTLSTATTGVTVETVVMPSGAAVQLMIPVVPAGSRTSIVESSGSSVKLENVSEDVSDICSVAKFLTSLNLEHLLDIFEREQITLDILAEMGHEDLKQIGISAYGFRHKLIKGMERLVANCGGLWTTPTNPGTLLVDLLTDDKEFITVEEEMQNSIRGHRDNGHAGGVFSRYNIVRIQKVQNRKLWERYSHRRQEVAEENNNQPSERMLFHGSPFINAIVQKGFDERHAYIGGMFGAGIYFAEHSSKSNQYVYGIGGGTGCPTHKDRSCYACHRHLLLCRVTLGKSFLQFSAMKIAHAPPGHHSVVGRPSAGGLNFPEYVIYRGEQAYPEYFITYQIVKPEDYSAGPESDVRSIADAGTNHYWWKFTPLHEAAAKGKYEIVKLLLKHGADPSKKNRDGATPLDLVREGDQDVADLLRGNAALLDAAKKGNLARVQRLVTAENINCRDAQGRNSTPLHLAAGYNNVEVAEYLLENGADVNAQDKGGLIPLHNASSYGHLDIAALLIKFSTVVNATDKWGFTPLHEAAQKGRTQLCALLLAHGADPFMKNQEAQAPVDLASADDVRCLLQDAMASQQGVPTTAATISRPPSIALPAHSPSPSIVPSTLSTATTGVTVETVVMPSGAAVQLMIPVVPAGSRTSIVESSGSSVKLENVSEDVSDICSVAKFLTSLNLEHLLDIFEREQITLDILAEMGHEDLKQIGISAYGFRHKLIKGMERLVANCGGLWTTPTNPGTLLVDLLTDDKEFITVEEEMQNSIRGHRDNGHAGGVFSRYNIVRIQKVQNRKLWERYSHRRQEVAEENNNQPSERMLFHGSPFINAIVQKGFDERHAYIGGMFGAGIYFAEHSSKSNQYVYGIGGGTGCPTHKDRSCYACHRHLLLCRVTLGKSFLQFSAMKIAHAPPGHHSVVGRPSAGGLNFPEYVIYRGEQAYPEYFITYQIVKPEDYSAGPESDVR</sequence>
<keyword evidence="20" id="KW-0472">Membrane</keyword>
<keyword evidence="17 25" id="KW-0520">NAD</keyword>
<dbReference type="Pfam" id="PF12796">
    <property type="entry name" value="Ank_2"/>
    <property type="match status" value="4"/>
</dbReference>
<evidence type="ECO:0000256" key="12">
    <source>
        <dbReference type="ARBA" id="ARBA00022737"/>
    </source>
</evidence>
<reference evidence="29" key="1">
    <citation type="submission" date="2025-08" db="UniProtKB">
        <authorList>
            <consortium name="RefSeq"/>
        </authorList>
    </citation>
    <scope>IDENTIFICATION</scope>
    <source>
        <tissue evidence="29">Gonads</tissue>
    </source>
</reference>
<dbReference type="PROSITE" id="PS50088">
    <property type="entry name" value="ANK_REPEAT"/>
    <property type="match status" value="18"/>
</dbReference>
<keyword evidence="10" id="KW-0548">Nucleotidyltransferase</keyword>
<feature type="repeat" description="ANK" evidence="24">
    <location>
        <begin position="1313"/>
        <end position="1345"/>
    </location>
</feature>
<feature type="repeat" description="ANK" evidence="24">
    <location>
        <begin position="591"/>
        <end position="623"/>
    </location>
</feature>
<dbReference type="GO" id="GO:0046872">
    <property type="term" value="F:metal ion binding"/>
    <property type="evidence" value="ECO:0007669"/>
    <property type="project" value="UniProtKB-KW"/>
</dbReference>
<name>A0A6J2YW26_SITOR</name>
<dbReference type="FunFam" id="1.25.40.20:FF:000009">
    <property type="entry name" value="Poly [ADP-ribose] polymerase"/>
    <property type="match status" value="1"/>
</dbReference>
<evidence type="ECO:0000256" key="22">
    <source>
        <dbReference type="ARBA" id="ARBA00024347"/>
    </source>
</evidence>
<feature type="repeat" description="ANK" evidence="24">
    <location>
        <begin position="398"/>
        <end position="430"/>
    </location>
</feature>
<dbReference type="InterPro" id="IPR001660">
    <property type="entry name" value="SAM"/>
</dbReference>
<keyword evidence="19 24" id="KW-0040">ANK repeat</keyword>
<feature type="repeat" description="ANK" evidence="24">
    <location>
        <begin position="122"/>
        <end position="154"/>
    </location>
</feature>
<feature type="repeat" description="ANK" evidence="24">
    <location>
        <begin position="56"/>
        <end position="88"/>
    </location>
</feature>
<evidence type="ECO:0000256" key="4">
    <source>
        <dbReference type="ARBA" id="ARBA00004574"/>
    </source>
</evidence>
<keyword evidence="14" id="KW-0862">Zinc</keyword>
<comment type="catalytic activity">
    <reaction evidence="23">
        <text>NAD(+) + (ADP-D-ribosyl)n-acceptor = nicotinamide + (ADP-D-ribosyl)n+1-acceptor + H(+).</text>
        <dbReference type="EC" id="2.4.2.30"/>
    </reaction>
</comment>
<keyword evidence="16" id="KW-0779">Telomere</keyword>
<keyword evidence="8 25" id="KW-0808">Transferase</keyword>
<evidence type="ECO:0000313" key="28">
    <source>
        <dbReference type="Proteomes" id="UP000504635"/>
    </source>
</evidence>
<dbReference type="Proteomes" id="UP000504635">
    <property type="component" value="Unplaced"/>
</dbReference>
<keyword evidence="18" id="KW-0333">Golgi apparatus</keyword>
<evidence type="ECO:0000256" key="23">
    <source>
        <dbReference type="ARBA" id="ARBA00033987"/>
    </source>
</evidence>
<dbReference type="InterPro" id="IPR002110">
    <property type="entry name" value="Ankyrin_rpt"/>
</dbReference>
<evidence type="ECO:0000256" key="8">
    <source>
        <dbReference type="ARBA" id="ARBA00022679"/>
    </source>
</evidence>
<feature type="repeat" description="ANK" evidence="24">
    <location>
        <begin position="362"/>
        <end position="397"/>
    </location>
</feature>
<evidence type="ECO:0000256" key="3">
    <source>
        <dbReference type="ARBA" id="ARBA00004496"/>
    </source>
</evidence>
<dbReference type="FunFam" id="1.25.40.20:FF:000356">
    <property type="entry name" value="Poly [ADP-ribose] polymerase"/>
    <property type="match status" value="1"/>
</dbReference>
<dbReference type="Pfam" id="PF13857">
    <property type="entry name" value="Ank_5"/>
    <property type="match status" value="2"/>
</dbReference>
<evidence type="ECO:0000256" key="6">
    <source>
        <dbReference type="ARBA" id="ARBA00022490"/>
    </source>
</evidence>
<feature type="domain" description="SAM" evidence="26">
    <location>
        <begin position="890"/>
        <end position="949"/>
    </location>
</feature>
<evidence type="ECO:0000256" key="19">
    <source>
        <dbReference type="ARBA" id="ARBA00023043"/>
    </source>
</evidence>
<evidence type="ECO:0000259" key="26">
    <source>
        <dbReference type="PROSITE" id="PS50105"/>
    </source>
</evidence>
<feature type="repeat" description="ANK" evidence="24">
    <location>
        <begin position="1280"/>
        <end position="1312"/>
    </location>
</feature>
<dbReference type="Pfam" id="PF07647">
    <property type="entry name" value="SAM_2"/>
    <property type="match status" value="2"/>
</dbReference>
<dbReference type="SMART" id="SM00454">
    <property type="entry name" value="SAM"/>
    <property type="match status" value="2"/>
</dbReference>
<dbReference type="Pfam" id="PF13637">
    <property type="entry name" value="Ank_4"/>
    <property type="match status" value="2"/>
</dbReference>
<keyword evidence="15" id="KW-0832">Ubl conjugation</keyword>
<evidence type="ECO:0000256" key="17">
    <source>
        <dbReference type="ARBA" id="ARBA00023027"/>
    </source>
</evidence>
<dbReference type="PROSITE" id="PS50297">
    <property type="entry name" value="ANK_REP_REGION"/>
    <property type="match status" value="17"/>
</dbReference>
<keyword evidence="5" id="KW-0158">Chromosome</keyword>
<evidence type="ECO:0000256" key="18">
    <source>
        <dbReference type="ARBA" id="ARBA00023034"/>
    </source>
</evidence>
<dbReference type="InterPro" id="IPR012317">
    <property type="entry name" value="Poly(ADP-ribose)pol_cat_dom"/>
</dbReference>
<feature type="repeat" description="ANK" evidence="24">
    <location>
        <begin position="89"/>
        <end position="121"/>
    </location>
</feature>
<dbReference type="InParanoid" id="A0A6J2YW26"/>
<feature type="repeat" description="ANK" evidence="24">
    <location>
        <begin position="242"/>
        <end position="274"/>
    </location>
</feature>
<evidence type="ECO:0000256" key="1">
    <source>
        <dbReference type="ARBA" id="ARBA00004123"/>
    </source>
</evidence>
<keyword evidence="11" id="KW-0479">Metal-binding</keyword>
<dbReference type="GO" id="GO:0016779">
    <property type="term" value="F:nucleotidyltransferase activity"/>
    <property type="evidence" value="ECO:0007669"/>
    <property type="project" value="UniProtKB-KW"/>
</dbReference>
<evidence type="ECO:0000256" key="9">
    <source>
        <dbReference type="ARBA" id="ARBA00022687"/>
    </source>
</evidence>
<evidence type="ECO:0000259" key="27">
    <source>
        <dbReference type="PROSITE" id="PS51059"/>
    </source>
</evidence>
<feature type="repeat" description="ANK" evidence="24">
    <location>
        <begin position="711"/>
        <end position="743"/>
    </location>
</feature>
<feature type="domain" description="PARP catalytic" evidence="27">
    <location>
        <begin position="968"/>
        <end position="1173"/>
    </location>
</feature>
<dbReference type="FunFam" id="1.25.40.20:FF:000011">
    <property type="entry name" value="Poly [ADP-ribose] polymerase"/>
    <property type="match status" value="2"/>
</dbReference>
<keyword evidence="21" id="KW-0539">Nucleus</keyword>
<dbReference type="PANTHER" id="PTHR24171">
    <property type="entry name" value="ANKYRIN REPEAT DOMAIN-CONTAINING PROTEIN 39-RELATED"/>
    <property type="match status" value="1"/>
</dbReference>
<keyword evidence="9" id="KW-0879">Wnt signaling pathway</keyword>
<dbReference type="EC" id="2.4.2.-" evidence="25"/>
<feature type="repeat" description="ANK" evidence="24">
    <location>
        <begin position="525"/>
        <end position="557"/>
    </location>
</feature>
<dbReference type="KEGG" id="soy:115891134"/>
<dbReference type="GO" id="GO:0000781">
    <property type="term" value="C:chromosome, telomeric region"/>
    <property type="evidence" value="ECO:0007669"/>
    <property type="project" value="UniProtKB-SubCell"/>
</dbReference>
<dbReference type="FunCoup" id="A0A6J2YW26">
    <property type="interactions" value="2373"/>
</dbReference>
<evidence type="ECO:0000256" key="11">
    <source>
        <dbReference type="ARBA" id="ARBA00022723"/>
    </source>
</evidence>
<dbReference type="SMART" id="SM00248">
    <property type="entry name" value="ANK"/>
    <property type="match status" value="21"/>
</dbReference>
<dbReference type="PROSITE" id="PS50105">
    <property type="entry name" value="SAM_DOMAIN"/>
    <property type="match status" value="2"/>
</dbReference>
<dbReference type="Gene3D" id="1.25.40.20">
    <property type="entry name" value="Ankyrin repeat-containing domain"/>
    <property type="match status" value="7"/>
</dbReference>
<feature type="repeat" description="ANK" evidence="24">
    <location>
        <begin position="1346"/>
        <end position="1378"/>
    </location>
</feature>
<dbReference type="FunFam" id="1.25.40.20:FF:000021">
    <property type="entry name" value="Poly [ADP-ribose] polymerase"/>
    <property type="match status" value="1"/>
</dbReference>
<dbReference type="SUPFAM" id="SSF48403">
    <property type="entry name" value="Ankyrin repeat"/>
    <property type="match status" value="4"/>
</dbReference>
<dbReference type="FunFam" id="1.10.150.50:FF:000012">
    <property type="entry name" value="Poly [ADP-ribose] polymerase"/>
    <property type="match status" value="2"/>
</dbReference>
<evidence type="ECO:0000256" key="16">
    <source>
        <dbReference type="ARBA" id="ARBA00022895"/>
    </source>
</evidence>
<dbReference type="Pfam" id="PF00023">
    <property type="entry name" value="Ank"/>
    <property type="match status" value="3"/>
</dbReference>
<evidence type="ECO:0000313" key="29">
    <source>
        <dbReference type="RefSeq" id="XP_030767391.1"/>
    </source>
</evidence>
<evidence type="ECO:0000256" key="5">
    <source>
        <dbReference type="ARBA" id="ARBA00022454"/>
    </source>
</evidence>
<evidence type="ECO:0000256" key="15">
    <source>
        <dbReference type="ARBA" id="ARBA00022843"/>
    </source>
</evidence>
<keyword evidence="6" id="KW-0963">Cytoplasm</keyword>
<keyword evidence="28" id="KW-1185">Reference proteome</keyword>
<evidence type="ECO:0000256" key="21">
    <source>
        <dbReference type="ARBA" id="ARBA00023242"/>
    </source>
</evidence>
<feature type="repeat" description="ANK" evidence="24">
    <location>
        <begin position="558"/>
        <end position="590"/>
    </location>
</feature>
<keyword evidence="13" id="KW-0013">ADP-ribosylation</keyword>
<evidence type="ECO:0000256" key="2">
    <source>
        <dbReference type="ARBA" id="ARBA00004395"/>
    </source>
</evidence>
<evidence type="ECO:0000256" key="14">
    <source>
        <dbReference type="ARBA" id="ARBA00022833"/>
    </source>
</evidence>
<dbReference type="InterPro" id="IPR013761">
    <property type="entry name" value="SAM/pointed_sf"/>
</dbReference>
<dbReference type="Gene3D" id="3.90.228.10">
    <property type="match status" value="2"/>
</dbReference>
<dbReference type="PROSITE" id="PS51059">
    <property type="entry name" value="PARP_CATALYTIC"/>
    <property type="match status" value="2"/>
</dbReference>
<evidence type="ECO:0000256" key="24">
    <source>
        <dbReference type="PROSITE-ProRule" id="PRU00023"/>
    </source>
</evidence>
<dbReference type="CDD" id="cd09524">
    <property type="entry name" value="SAM_tankyrase1_2"/>
    <property type="match status" value="2"/>
</dbReference>
<keyword evidence="12" id="KW-0677">Repeat</keyword>
<dbReference type="GO" id="GO:0005634">
    <property type="term" value="C:nucleus"/>
    <property type="evidence" value="ECO:0007669"/>
    <property type="project" value="UniProtKB-SubCell"/>
</dbReference>
<feature type="domain" description="PARP catalytic" evidence="27">
    <location>
        <begin position="1570"/>
        <end position="1775"/>
    </location>
</feature>
<dbReference type="OrthoDB" id="4772757at2759"/>
<dbReference type="GO" id="GO:0016055">
    <property type="term" value="P:Wnt signaling pathway"/>
    <property type="evidence" value="ECO:0007669"/>
    <property type="project" value="UniProtKB-KW"/>
</dbReference>
<dbReference type="GO" id="GO:0003950">
    <property type="term" value="F:NAD+ poly-ADP-ribosyltransferase activity"/>
    <property type="evidence" value="ECO:0007669"/>
    <property type="project" value="UniProtKB-UniRule"/>
</dbReference>
<evidence type="ECO:0000256" key="7">
    <source>
        <dbReference type="ARBA" id="ARBA00022676"/>
    </source>
</evidence>
<dbReference type="Pfam" id="PF00644">
    <property type="entry name" value="PARP"/>
    <property type="match status" value="2"/>
</dbReference>
<dbReference type="Gene3D" id="1.10.150.50">
    <property type="entry name" value="Transcription Factor, Ets-1"/>
    <property type="match status" value="2"/>
</dbReference>
<feature type="domain" description="SAM" evidence="26">
    <location>
        <begin position="1492"/>
        <end position="1551"/>
    </location>
</feature>
<dbReference type="Gene3D" id="6.20.320.10">
    <property type="match status" value="2"/>
</dbReference>
<dbReference type="GO" id="GO:0000139">
    <property type="term" value="C:Golgi membrane"/>
    <property type="evidence" value="ECO:0007669"/>
    <property type="project" value="UniProtKB-SubCell"/>
</dbReference>
<dbReference type="FunFam" id="1.25.40.20:FF:000010">
    <property type="entry name" value="Poly [ADP-ribose] polymerase"/>
    <property type="match status" value="1"/>
</dbReference>
<comment type="subcellular location">
    <subcellularLocation>
        <location evidence="4">Chromosome</location>
        <location evidence="4">Telomere</location>
    </subcellularLocation>
    <subcellularLocation>
        <location evidence="3">Cytoplasm</location>
    </subcellularLocation>
    <subcellularLocation>
        <location evidence="2">Golgi apparatus membrane</location>
        <topology evidence="2">Peripheral membrane protein</topology>
    </subcellularLocation>
    <subcellularLocation>
        <location evidence="1">Nucleus</location>
    </subcellularLocation>
</comment>
<protein>
    <recommendedName>
        <fullName evidence="25">Poly [ADP-ribose] polymerase</fullName>
        <shortName evidence="25">PARP</shortName>
        <ecNumber evidence="25">2.4.2.-</ecNumber>
    </recommendedName>
</protein>
<evidence type="ECO:0000256" key="13">
    <source>
        <dbReference type="ARBA" id="ARBA00022765"/>
    </source>
</evidence>
<comment type="similarity">
    <text evidence="22">Belongs to the ARTD/PARP family.</text>
</comment>
<feature type="repeat" description="ANK" evidence="24">
    <location>
        <begin position="744"/>
        <end position="776"/>
    </location>
</feature>